<proteinExistence type="predicted"/>
<dbReference type="Proteomes" id="UP000249789">
    <property type="component" value="Unassembled WGS sequence"/>
</dbReference>
<sequence length="164" mass="17573">MGKITQEAGDRRIASHEATMGRRVPENIPKPPGATDSAPIASSRLETVGKDIDPACDWIDGIVRHHTSQVNLREQMASTCAASSIGSVTPTFGDVDMVSCCGGGRSRSCSRFRAAFGGSSASQIIDLSAGAGVSQQAIIWMGYRDKVMQPILRTHSRYHKLVEK</sequence>
<dbReference type="EMBL" id="KZ824646">
    <property type="protein sequence ID" value="RAK76831.1"/>
    <property type="molecule type" value="Genomic_DNA"/>
</dbReference>
<dbReference type="RefSeq" id="XP_040800841.1">
    <property type="nucleotide sequence ID" value="XM_040939021.1"/>
</dbReference>
<keyword evidence="3" id="KW-1185">Reference proteome</keyword>
<accession>A0A8G1VZ01</accession>
<protein>
    <submittedName>
        <fullName evidence="2">Uncharacterized protein</fullName>
    </submittedName>
</protein>
<organism evidence="2 3">
    <name type="scientific">Aspergillus fijiensis CBS 313.89</name>
    <dbReference type="NCBI Taxonomy" id="1448319"/>
    <lineage>
        <taxon>Eukaryota</taxon>
        <taxon>Fungi</taxon>
        <taxon>Dikarya</taxon>
        <taxon>Ascomycota</taxon>
        <taxon>Pezizomycotina</taxon>
        <taxon>Eurotiomycetes</taxon>
        <taxon>Eurotiomycetidae</taxon>
        <taxon>Eurotiales</taxon>
        <taxon>Aspergillaceae</taxon>
        <taxon>Aspergillus</taxon>
    </lineage>
</organism>
<evidence type="ECO:0000313" key="3">
    <source>
        <dbReference type="Proteomes" id="UP000249789"/>
    </source>
</evidence>
<evidence type="ECO:0000256" key="1">
    <source>
        <dbReference type="SAM" id="MobiDB-lite"/>
    </source>
</evidence>
<feature type="compositionally biased region" description="Basic and acidic residues" evidence="1">
    <location>
        <begin position="8"/>
        <end position="25"/>
    </location>
</feature>
<gene>
    <name evidence="2" type="ORF">BO72DRAFT_121688</name>
</gene>
<dbReference type="GeneID" id="63856354"/>
<dbReference type="VEuPathDB" id="FungiDB:BO72DRAFT_121688"/>
<reference evidence="2 3" key="1">
    <citation type="submission" date="2018-02" db="EMBL/GenBank/DDBJ databases">
        <title>The genomes of Aspergillus section Nigri reveals drivers in fungal speciation.</title>
        <authorList>
            <consortium name="DOE Joint Genome Institute"/>
            <person name="Vesth T.C."/>
            <person name="Nybo J."/>
            <person name="Theobald S."/>
            <person name="Brandl J."/>
            <person name="Frisvad J.C."/>
            <person name="Nielsen K.F."/>
            <person name="Lyhne E.K."/>
            <person name="Kogle M.E."/>
            <person name="Kuo A."/>
            <person name="Riley R."/>
            <person name="Clum A."/>
            <person name="Nolan M."/>
            <person name="Lipzen A."/>
            <person name="Salamov A."/>
            <person name="Henrissat B."/>
            <person name="Wiebenga A."/>
            <person name="De vries R.P."/>
            <person name="Grigoriev I.V."/>
            <person name="Mortensen U.H."/>
            <person name="Andersen M.R."/>
            <person name="Baker S.E."/>
        </authorList>
    </citation>
    <scope>NUCLEOTIDE SEQUENCE [LARGE SCALE GENOMIC DNA]</scope>
    <source>
        <strain evidence="2 3">CBS 313.89</strain>
    </source>
</reference>
<feature type="region of interest" description="Disordered" evidence="1">
    <location>
        <begin position="1"/>
        <end position="38"/>
    </location>
</feature>
<name>A0A8G1VZ01_9EURO</name>
<evidence type="ECO:0000313" key="2">
    <source>
        <dbReference type="EMBL" id="RAK76831.1"/>
    </source>
</evidence>
<dbReference type="AlphaFoldDB" id="A0A8G1VZ01"/>